<feature type="domain" description="Protein kinase" evidence="1">
    <location>
        <begin position="1"/>
        <end position="190"/>
    </location>
</feature>
<feature type="non-terminal residue" evidence="2">
    <location>
        <position position="190"/>
    </location>
</feature>
<dbReference type="PANTHER" id="PTHR44329">
    <property type="entry name" value="SERINE/THREONINE-PROTEIN KINASE TNNI3K-RELATED"/>
    <property type="match status" value="1"/>
</dbReference>
<evidence type="ECO:0000259" key="1">
    <source>
        <dbReference type="PROSITE" id="PS50011"/>
    </source>
</evidence>
<dbReference type="GO" id="GO:0005524">
    <property type="term" value="F:ATP binding"/>
    <property type="evidence" value="ECO:0007669"/>
    <property type="project" value="InterPro"/>
</dbReference>
<comment type="caution">
    <text evidence="2">The sequence shown here is derived from an EMBL/GenBank/DDBJ whole genome shotgun (WGS) entry which is preliminary data.</text>
</comment>
<evidence type="ECO:0000313" key="3">
    <source>
        <dbReference type="Proteomes" id="UP000243217"/>
    </source>
</evidence>
<name>A0A1V9YY43_9STRA</name>
<dbReference type="InterPro" id="IPR000719">
    <property type="entry name" value="Prot_kinase_dom"/>
</dbReference>
<dbReference type="PANTHER" id="PTHR44329:SF214">
    <property type="entry name" value="PROTEIN KINASE DOMAIN-CONTAINING PROTEIN"/>
    <property type="match status" value="1"/>
</dbReference>
<dbReference type="Proteomes" id="UP000243217">
    <property type="component" value="Unassembled WGS sequence"/>
</dbReference>
<sequence>MFISEITLWSVLITFLGHGWSAIISLNLLAQAGQDPLISNQFTWDQKYQCIMSFVRGLVYLHTYKVPIIHRNLKSRNVLLDSTKGTKLTDFGTSHTAEAGDTMATGIGSYQWMAPEFCTYQVSYANLRHPQSGGPLSQFYVFREVGEVNLHLTFDGVIEPVWVKDVTMQCLQLNELDRSSTLEIFTMLNK</sequence>
<dbReference type="SUPFAM" id="SSF56112">
    <property type="entry name" value="Protein kinase-like (PK-like)"/>
    <property type="match status" value="1"/>
</dbReference>
<dbReference type="GO" id="GO:0004674">
    <property type="term" value="F:protein serine/threonine kinase activity"/>
    <property type="evidence" value="ECO:0007669"/>
    <property type="project" value="TreeGrafter"/>
</dbReference>
<dbReference type="InterPro" id="IPR011009">
    <property type="entry name" value="Kinase-like_dom_sf"/>
</dbReference>
<dbReference type="AlphaFoldDB" id="A0A1V9YY43"/>
<proteinExistence type="predicted"/>
<dbReference type="EMBL" id="JNBS01002520">
    <property type="protein sequence ID" value="OQR90563.1"/>
    <property type="molecule type" value="Genomic_DNA"/>
</dbReference>
<organism evidence="2 3">
    <name type="scientific">Thraustotheca clavata</name>
    <dbReference type="NCBI Taxonomy" id="74557"/>
    <lineage>
        <taxon>Eukaryota</taxon>
        <taxon>Sar</taxon>
        <taxon>Stramenopiles</taxon>
        <taxon>Oomycota</taxon>
        <taxon>Saprolegniomycetes</taxon>
        <taxon>Saprolegniales</taxon>
        <taxon>Achlyaceae</taxon>
        <taxon>Thraustotheca</taxon>
    </lineage>
</organism>
<evidence type="ECO:0000313" key="2">
    <source>
        <dbReference type="EMBL" id="OQR90563.1"/>
    </source>
</evidence>
<accession>A0A1V9YY43</accession>
<dbReference type="InterPro" id="IPR051681">
    <property type="entry name" value="Ser/Thr_Kinases-Pseudokinases"/>
</dbReference>
<gene>
    <name evidence="2" type="ORF">THRCLA_09282</name>
</gene>
<dbReference type="SMART" id="SM00220">
    <property type="entry name" value="S_TKc"/>
    <property type="match status" value="1"/>
</dbReference>
<keyword evidence="3" id="KW-1185">Reference proteome</keyword>
<dbReference type="OrthoDB" id="4062651at2759"/>
<protein>
    <recommendedName>
        <fullName evidence="1">Protein kinase domain-containing protein</fullName>
    </recommendedName>
</protein>
<dbReference type="Pfam" id="PF00069">
    <property type="entry name" value="Pkinase"/>
    <property type="match status" value="1"/>
</dbReference>
<reference evidence="2 3" key="1">
    <citation type="journal article" date="2014" name="Genome Biol. Evol.">
        <title>The secreted proteins of Achlya hypogyna and Thraustotheca clavata identify the ancestral oomycete secretome and reveal gene acquisitions by horizontal gene transfer.</title>
        <authorList>
            <person name="Misner I."/>
            <person name="Blouin N."/>
            <person name="Leonard G."/>
            <person name="Richards T.A."/>
            <person name="Lane C.E."/>
        </authorList>
    </citation>
    <scope>NUCLEOTIDE SEQUENCE [LARGE SCALE GENOMIC DNA]</scope>
    <source>
        <strain evidence="2 3">ATCC 34112</strain>
    </source>
</reference>
<dbReference type="Gene3D" id="1.10.510.10">
    <property type="entry name" value="Transferase(Phosphotransferase) domain 1"/>
    <property type="match status" value="1"/>
</dbReference>
<dbReference type="PROSITE" id="PS50011">
    <property type="entry name" value="PROTEIN_KINASE_DOM"/>
    <property type="match status" value="1"/>
</dbReference>